<dbReference type="HOGENOM" id="CLU_2366169_0_0_2"/>
<dbReference type="RefSeq" id="WP_011998726.1">
    <property type="nucleotide sequence ID" value="NC_009776.1"/>
</dbReference>
<proteinExistence type="predicted"/>
<reference evidence="1 2" key="1">
    <citation type="journal article" date="2008" name="Genome Biol.">
        <title>A genomic analysis of the archaeal system Ignicoccus hospitalis-Nanoarchaeum equitans.</title>
        <authorList>
            <person name="Podar M."/>
            <person name="Anderson I."/>
            <person name="Makarova K.S."/>
            <person name="Elkins J.G."/>
            <person name="Ivanova N."/>
            <person name="Wall M.A."/>
            <person name="Lykidis A."/>
            <person name="Mavromatis K."/>
            <person name="Sun H."/>
            <person name="Hudson M.E."/>
            <person name="Chen W."/>
            <person name="Deciu C."/>
            <person name="Hutchison D."/>
            <person name="Eads J.R."/>
            <person name="Anderson A."/>
            <person name="Fernandes F."/>
            <person name="Szeto E."/>
            <person name="Lapidus A."/>
            <person name="Kyrpides N.C."/>
            <person name="Saier M.H.Jr."/>
            <person name="Richardson P.M."/>
            <person name="Rachel R."/>
            <person name="Huber H."/>
            <person name="Eisen J.A."/>
            <person name="Koonin E.V."/>
            <person name="Keller M."/>
            <person name="Stetter K.O."/>
        </authorList>
    </citation>
    <scope>NUCLEOTIDE SEQUENCE [LARGE SCALE GENOMIC DNA]</scope>
    <source>
        <strain evidence="2">KIN4/I / DSM 18386 / JCM 14125</strain>
    </source>
</reference>
<accession>A8AAC2</accession>
<dbReference type="Proteomes" id="UP000000262">
    <property type="component" value="Chromosome"/>
</dbReference>
<evidence type="ECO:0000313" key="2">
    <source>
        <dbReference type="Proteomes" id="UP000000262"/>
    </source>
</evidence>
<organism evidence="1 2">
    <name type="scientific">Ignicoccus hospitalis (strain KIN4/I / DSM 18386 / JCM 14125)</name>
    <dbReference type="NCBI Taxonomy" id="453591"/>
    <lineage>
        <taxon>Archaea</taxon>
        <taxon>Thermoproteota</taxon>
        <taxon>Thermoprotei</taxon>
        <taxon>Desulfurococcales</taxon>
        <taxon>Desulfurococcaceae</taxon>
        <taxon>Ignicoccus</taxon>
    </lineage>
</organism>
<keyword evidence="2" id="KW-1185">Reference proteome</keyword>
<dbReference type="STRING" id="453591.Igni_0692"/>
<dbReference type="KEGG" id="iho:Igni_0692"/>
<protein>
    <submittedName>
        <fullName evidence="1">Uncharacterized protein</fullName>
    </submittedName>
</protein>
<dbReference type="eggNOG" id="arCOG07192">
    <property type="taxonomic scope" value="Archaea"/>
</dbReference>
<dbReference type="AlphaFoldDB" id="A8AAC2"/>
<dbReference type="GeneID" id="5562797"/>
<gene>
    <name evidence="1" type="ordered locus">Igni_0692</name>
</gene>
<evidence type="ECO:0000313" key="1">
    <source>
        <dbReference type="EMBL" id="ABU81874.1"/>
    </source>
</evidence>
<dbReference type="EMBL" id="CP000816">
    <property type="protein sequence ID" value="ABU81874.1"/>
    <property type="molecule type" value="Genomic_DNA"/>
</dbReference>
<name>A8AAC2_IGNH4</name>
<sequence>MRKGQSVWKSRPLYLSVYNILKTLTILQGGGKEIYFTVEEILEAIKSDMSYKNTDVSLRDVVKAVMILELNGLVKTMSNGEDVSRLSVALIQNER</sequence>